<proteinExistence type="inferred from homology"/>
<dbReference type="GO" id="GO:0046872">
    <property type="term" value="F:metal ion binding"/>
    <property type="evidence" value="ECO:0007669"/>
    <property type="project" value="UniProtKB-KW"/>
</dbReference>
<accession>A0A1F6VCE0</accession>
<evidence type="ECO:0000256" key="2">
    <source>
        <dbReference type="PIRSR" id="PIRSR603782-1"/>
    </source>
</evidence>
<feature type="non-terminal residue" evidence="5">
    <location>
        <position position="1"/>
    </location>
</feature>
<keyword evidence="4" id="KW-1133">Transmembrane helix</keyword>
<feature type="binding site" evidence="2">
    <location>
        <position position="76"/>
    </location>
    <ligand>
        <name>Cu cation</name>
        <dbReference type="ChEBI" id="CHEBI:23378"/>
    </ligand>
</feature>
<protein>
    <recommendedName>
        <fullName evidence="7">Thioredoxin domain-containing protein</fullName>
    </recommendedName>
</protein>
<keyword evidence="2" id="KW-0479">Metal-binding</keyword>
<keyword evidence="4" id="KW-0812">Transmembrane</keyword>
<name>A0A1F6VCE0_9PROT</name>
<evidence type="ECO:0000313" key="6">
    <source>
        <dbReference type="Proteomes" id="UP000179076"/>
    </source>
</evidence>
<comment type="similarity">
    <text evidence="1">Belongs to the SCO1/2 family.</text>
</comment>
<evidence type="ECO:0000313" key="5">
    <source>
        <dbReference type="EMBL" id="OGI67333.1"/>
    </source>
</evidence>
<dbReference type="Proteomes" id="UP000179076">
    <property type="component" value="Unassembled WGS sequence"/>
</dbReference>
<keyword evidence="3" id="KW-1015">Disulfide bond</keyword>
<keyword evidence="2" id="KW-0186">Copper</keyword>
<dbReference type="AlphaFoldDB" id="A0A1F6VCE0"/>
<gene>
    <name evidence="5" type="ORF">A2W18_15395</name>
</gene>
<dbReference type="PANTHER" id="PTHR12151:SF8">
    <property type="entry name" value="THIOREDOXIN DOMAIN-CONTAINING PROTEIN"/>
    <property type="match status" value="1"/>
</dbReference>
<dbReference type="Pfam" id="PF02630">
    <property type="entry name" value="SCO1-SenC"/>
    <property type="match status" value="1"/>
</dbReference>
<organism evidence="5 6">
    <name type="scientific">Candidatus Muproteobacteria bacterium RBG_16_60_9</name>
    <dbReference type="NCBI Taxonomy" id="1817755"/>
    <lineage>
        <taxon>Bacteria</taxon>
        <taxon>Pseudomonadati</taxon>
        <taxon>Pseudomonadota</taxon>
        <taxon>Candidatus Muproteobacteria</taxon>
    </lineage>
</organism>
<comment type="caution">
    <text evidence="5">The sequence shown here is derived from an EMBL/GenBank/DDBJ whole genome shotgun (WGS) entry which is preliminary data.</text>
</comment>
<keyword evidence="4" id="KW-0472">Membrane</keyword>
<dbReference type="PANTHER" id="PTHR12151">
    <property type="entry name" value="ELECTRON TRANSPORT PROTIN SCO1/SENC FAMILY MEMBER"/>
    <property type="match status" value="1"/>
</dbReference>
<evidence type="ECO:0000256" key="1">
    <source>
        <dbReference type="ARBA" id="ARBA00010996"/>
    </source>
</evidence>
<dbReference type="Gene3D" id="3.40.30.10">
    <property type="entry name" value="Glutaredoxin"/>
    <property type="match status" value="1"/>
</dbReference>
<feature type="binding site" evidence="2">
    <location>
        <position position="72"/>
    </location>
    <ligand>
        <name>Cu cation</name>
        <dbReference type="ChEBI" id="CHEBI:23378"/>
    </ligand>
</feature>
<dbReference type="InterPro" id="IPR003782">
    <property type="entry name" value="SCO1/SenC"/>
</dbReference>
<sequence>LGPILAIAAVDSASNHGRDPRFDEATALKMSQAAIGRTLDASYRFTASDGKSITFGDLRGKPLVINLVYTSCYHVCPTITQTVARAARVAWGALGADSFRVVTIGFDTPVDTPERMRNFARERGLDMAQWYFLSTDAATMQALITDLGFTYFASPKGFDHLAQTTIVDAGGKIYRPVYGDSFAVPSLVEPLKDLVFGRKASTKNWDGWINGVKLYCTVYDPTTGRYKFSYSIFVAIFTGVLSLGALAWFIVRTWRESGGGPRRPA</sequence>
<dbReference type="InterPro" id="IPR036249">
    <property type="entry name" value="Thioredoxin-like_sf"/>
</dbReference>
<evidence type="ECO:0008006" key="7">
    <source>
        <dbReference type="Google" id="ProtNLM"/>
    </source>
</evidence>
<reference evidence="5 6" key="1">
    <citation type="journal article" date="2016" name="Nat. Commun.">
        <title>Thousands of microbial genomes shed light on interconnected biogeochemical processes in an aquifer system.</title>
        <authorList>
            <person name="Anantharaman K."/>
            <person name="Brown C.T."/>
            <person name="Hug L.A."/>
            <person name="Sharon I."/>
            <person name="Castelle C.J."/>
            <person name="Probst A.J."/>
            <person name="Thomas B.C."/>
            <person name="Singh A."/>
            <person name="Wilkins M.J."/>
            <person name="Karaoz U."/>
            <person name="Brodie E.L."/>
            <person name="Williams K.H."/>
            <person name="Hubbard S.S."/>
            <person name="Banfield J.F."/>
        </authorList>
    </citation>
    <scope>NUCLEOTIDE SEQUENCE [LARGE SCALE GENOMIC DNA]</scope>
</reference>
<feature type="transmembrane region" description="Helical" evidence="4">
    <location>
        <begin position="228"/>
        <end position="251"/>
    </location>
</feature>
<dbReference type="EMBL" id="MFSP01000063">
    <property type="protein sequence ID" value="OGI67333.1"/>
    <property type="molecule type" value="Genomic_DNA"/>
</dbReference>
<evidence type="ECO:0000256" key="4">
    <source>
        <dbReference type="SAM" id="Phobius"/>
    </source>
</evidence>
<evidence type="ECO:0000256" key="3">
    <source>
        <dbReference type="PIRSR" id="PIRSR603782-2"/>
    </source>
</evidence>
<dbReference type="SUPFAM" id="SSF52833">
    <property type="entry name" value="Thioredoxin-like"/>
    <property type="match status" value="1"/>
</dbReference>
<feature type="disulfide bond" description="Redox-active" evidence="3">
    <location>
        <begin position="72"/>
        <end position="76"/>
    </location>
</feature>
<dbReference type="CDD" id="cd02968">
    <property type="entry name" value="SCO"/>
    <property type="match status" value="1"/>
</dbReference>